<dbReference type="Proteomes" id="UP001152523">
    <property type="component" value="Unassembled WGS sequence"/>
</dbReference>
<evidence type="ECO:0000313" key="12">
    <source>
        <dbReference type="Proteomes" id="UP001152523"/>
    </source>
</evidence>
<feature type="chain" id="PRO_5043852303" description="CASP-like protein" evidence="9">
    <location>
        <begin position="25"/>
        <end position="164"/>
    </location>
</feature>
<comment type="caution">
    <text evidence="11">The sequence shown here is derived from an EMBL/GenBank/DDBJ whole genome shotgun (WGS) entry which is preliminary data.</text>
</comment>
<comment type="similarity">
    <text evidence="2 8">Belongs to the Casparian strip membrane proteins (CASP) family.</text>
</comment>
<feature type="transmembrane region" description="Helical" evidence="8">
    <location>
        <begin position="55"/>
        <end position="74"/>
    </location>
</feature>
<dbReference type="PANTHER" id="PTHR36488:SF8">
    <property type="entry name" value="CASP-LIKE PROTEIN 1U1"/>
    <property type="match status" value="1"/>
</dbReference>
<comment type="subcellular location">
    <subcellularLocation>
        <location evidence="1 8">Cell membrane</location>
        <topology evidence="1 8">Multi-pass membrane protein</topology>
    </subcellularLocation>
</comment>
<gene>
    <name evidence="11" type="ORF">CEPIT_LOCUS12599</name>
</gene>
<sequence length="164" mass="17647">MMGLSKPHIVVFVLRVLALGGTLAATIVMVTSHDSTQLLGFTFQANFTHSPTFKYFVGVNTIASGYSLIVLFFSSKNMASSVLLVSDMVLMLLMDSSISACLAVAEVGKKGNINAGWLPICGQVSKFCDHVAGSLIAAFAALVLYFLLLLYSFHTLLNLYTLKL</sequence>
<feature type="domain" description="Casparian strip membrane protein" evidence="10">
    <location>
        <begin position="8"/>
        <end position="144"/>
    </location>
</feature>
<dbReference type="AlphaFoldDB" id="A0AAV0D8C2"/>
<comment type="caution">
    <text evidence="8">Lacks conserved residue(s) required for the propagation of feature annotation.</text>
</comment>
<evidence type="ECO:0000256" key="8">
    <source>
        <dbReference type="RuleBase" id="RU361233"/>
    </source>
</evidence>
<dbReference type="PANTHER" id="PTHR36488">
    <property type="entry name" value="CASP-LIKE PROTEIN 1U1"/>
    <property type="match status" value="1"/>
</dbReference>
<evidence type="ECO:0000256" key="2">
    <source>
        <dbReference type="ARBA" id="ARBA00007651"/>
    </source>
</evidence>
<dbReference type="GO" id="GO:0005886">
    <property type="term" value="C:plasma membrane"/>
    <property type="evidence" value="ECO:0007669"/>
    <property type="project" value="UniProtKB-SubCell"/>
</dbReference>
<feature type="signal peptide" evidence="9">
    <location>
        <begin position="1"/>
        <end position="24"/>
    </location>
</feature>
<keyword evidence="7 8" id="KW-0472">Membrane</keyword>
<dbReference type="InterPro" id="IPR006459">
    <property type="entry name" value="CASP/CASPL"/>
</dbReference>
<evidence type="ECO:0000259" key="10">
    <source>
        <dbReference type="Pfam" id="PF04535"/>
    </source>
</evidence>
<dbReference type="EMBL" id="CAMAPF010000076">
    <property type="protein sequence ID" value="CAH9093609.1"/>
    <property type="molecule type" value="Genomic_DNA"/>
</dbReference>
<evidence type="ECO:0000256" key="1">
    <source>
        <dbReference type="ARBA" id="ARBA00004651"/>
    </source>
</evidence>
<keyword evidence="6 8" id="KW-1133">Transmembrane helix</keyword>
<proteinExistence type="inferred from homology"/>
<reference evidence="11" key="1">
    <citation type="submission" date="2022-07" db="EMBL/GenBank/DDBJ databases">
        <authorList>
            <person name="Macas J."/>
            <person name="Novak P."/>
            <person name="Neumann P."/>
        </authorList>
    </citation>
    <scope>NUCLEOTIDE SEQUENCE</scope>
</reference>
<feature type="transmembrane region" description="Helical" evidence="8">
    <location>
        <begin position="135"/>
        <end position="160"/>
    </location>
</feature>
<comment type="subunit">
    <text evidence="3 8">Homodimer and heterodimers.</text>
</comment>
<dbReference type="InterPro" id="IPR006702">
    <property type="entry name" value="CASP_dom"/>
</dbReference>
<keyword evidence="12" id="KW-1185">Reference proteome</keyword>
<dbReference type="NCBIfam" id="TIGR01569">
    <property type="entry name" value="A_tha_TIGR01569"/>
    <property type="match status" value="1"/>
</dbReference>
<keyword evidence="5 8" id="KW-0812">Transmembrane</keyword>
<evidence type="ECO:0000313" key="11">
    <source>
        <dbReference type="EMBL" id="CAH9093609.1"/>
    </source>
</evidence>
<evidence type="ECO:0000256" key="3">
    <source>
        <dbReference type="ARBA" id="ARBA00011489"/>
    </source>
</evidence>
<evidence type="ECO:0000256" key="6">
    <source>
        <dbReference type="ARBA" id="ARBA00022989"/>
    </source>
</evidence>
<evidence type="ECO:0000256" key="4">
    <source>
        <dbReference type="ARBA" id="ARBA00022475"/>
    </source>
</evidence>
<evidence type="ECO:0000256" key="9">
    <source>
        <dbReference type="SAM" id="SignalP"/>
    </source>
</evidence>
<keyword evidence="4 8" id="KW-1003">Cell membrane</keyword>
<dbReference type="InterPro" id="IPR044173">
    <property type="entry name" value="CASPL"/>
</dbReference>
<accession>A0AAV0D8C2</accession>
<dbReference type="Pfam" id="PF04535">
    <property type="entry name" value="CASP_dom"/>
    <property type="match status" value="1"/>
</dbReference>
<evidence type="ECO:0000256" key="7">
    <source>
        <dbReference type="ARBA" id="ARBA00023136"/>
    </source>
</evidence>
<name>A0AAV0D8C2_9ASTE</name>
<evidence type="ECO:0000256" key="5">
    <source>
        <dbReference type="ARBA" id="ARBA00022692"/>
    </source>
</evidence>
<organism evidence="11 12">
    <name type="scientific">Cuscuta epithymum</name>
    <dbReference type="NCBI Taxonomy" id="186058"/>
    <lineage>
        <taxon>Eukaryota</taxon>
        <taxon>Viridiplantae</taxon>
        <taxon>Streptophyta</taxon>
        <taxon>Embryophyta</taxon>
        <taxon>Tracheophyta</taxon>
        <taxon>Spermatophyta</taxon>
        <taxon>Magnoliopsida</taxon>
        <taxon>eudicotyledons</taxon>
        <taxon>Gunneridae</taxon>
        <taxon>Pentapetalae</taxon>
        <taxon>asterids</taxon>
        <taxon>lamiids</taxon>
        <taxon>Solanales</taxon>
        <taxon>Convolvulaceae</taxon>
        <taxon>Cuscuteae</taxon>
        <taxon>Cuscuta</taxon>
        <taxon>Cuscuta subgen. Cuscuta</taxon>
    </lineage>
</organism>
<keyword evidence="9" id="KW-0732">Signal</keyword>
<protein>
    <recommendedName>
        <fullName evidence="8">CASP-like protein</fullName>
    </recommendedName>
</protein>